<dbReference type="Gene3D" id="3.40.395.10">
    <property type="entry name" value="Adenoviral Proteinase, Chain A"/>
    <property type="match status" value="1"/>
</dbReference>
<keyword evidence="2" id="KW-0645">Protease</keyword>
<sequence length="343" mass="39571">MKLMCHYVRHHSITEPRFTPIKGISVEPGEYLTPIKAGKPLVIKQQSKTSALNIRRAIRPPRDSDGTTSYLSDGTNKNMIAYLAYLESDSKEMRHVGHGISFENAHFFKRIEDPTEWMETPAIDAYLRILHLSPEFVGCHPEGKGKFVVLGSYFGESMQSLSRKMYHGDKAYKILDEDKGQMEKIDPKDEIVKLLLNHVLGKPILYTTDNWAPLIPFTEVDKIYIVWLAHEHFYPLVIDLLKCEVWIIGSLANSSDEDKRVTRYDGTLCMRRILPALLQLSGFYVVRKDLKPVNREWDLRFAEMEQCFLRTDSVSCGPFSFKMMEVLVSSRALPNIRTKYEIY</sequence>
<gene>
    <name evidence="5" type="ORF">CASFOL_041562</name>
</gene>
<dbReference type="Proteomes" id="UP001632038">
    <property type="component" value="Unassembled WGS sequence"/>
</dbReference>
<dbReference type="InterPro" id="IPR038765">
    <property type="entry name" value="Papain-like_cys_pep_sf"/>
</dbReference>
<accession>A0ABD3BBM1</accession>
<evidence type="ECO:0000313" key="5">
    <source>
        <dbReference type="EMBL" id="KAL3614476.1"/>
    </source>
</evidence>
<proteinExistence type="inferred from homology"/>
<dbReference type="SUPFAM" id="SSF54001">
    <property type="entry name" value="Cysteine proteinases"/>
    <property type="match status" value="1"/>
</dbReference>
<dbReference type="AlphaFoldDB" id="A0ABD3BBM1"/>
<dbReference type="GO" id="GO:0008233">
    <property type="term" value="F:peptidase activity"/>
    <property type="evidence" value="ECO:0007669"/>
    <property type="project" value="UniProtKB-KW"/>
</dbReference>
<name>A0ABD3BBM1_9LAMI</name>
<dbReference type="Pfam" id="PF02902">
    <property type="entry name" value="Peptidase_C48"/>
    <property type="match status" value="1"/>
</dbReference>
<comment type="similarity">
    <text evidence="1">Belongs to the peptidase C48 family.</text>
</comment>
<evidence type="ECO:0000256" key="2">
    <source>
        <dbReference type="ARBA" id="ARBA00022670"/>
    </source>
</evidence>
<feature type="domain" description="Ubiquitin-like protease family profile" evidence="4">
    <location>
        <begin position="216"/>
        <end position="330"/>
    </location>
</feature>
<keyword evidence="6" id="KW-1185">Reference proteome</keyword>
<organism evidence="5 6">
    <name type="scientific">Castilleja foliolosa</name>
    <dbReference type="NCBI Taxonomy" id="1961234"/>
    <lineage>
        <taxon>Eukaryota</taxon>
        <taxon>Viridiplantae</taxon>
        <taxon>Streptophyta</taxon>
        <taxon>Embryophyta</taxon>
        <taxon>Tracheophyta</taxon>
        <taxon>Spermatophyta</taxon>
        <taxon>Magnoliopsida</taxon>
        <taxon>eudicotyledons</taxon>
        <taxon>Gunneridae</taxon>
        <taxon>Pentapetalae</taxon>
        <taxon>asterids</taxon>
        <taxon>lamiids</taxon>
        <taxon>Lamiales</taxon>
        <taxon>Orobanchaceae</taxon>
        <taxon>Pedicularideae</taxon>
        <taxon>Castillejinae</taxon>
        <taxon>Castilleja</taxon>
    </lineage>
</organism>
<comment type="caution">
    <text evidence="5">The sequence shown here is derived from an EMBL/GenBank/DDBJ whole genome shotgun (WGS) entry which is preliminary data.</text>
</comment>
<evidence type="ECO:0000313" key="6">
    <source>
        <dbReference type="Proteomes" id="UP001632038"/>
    </source>
</evidence>
<dbReference type="GO" id="GO:0006508">
    <property type="term" value="P:proteolysis"/>
    <property type="evidence" value="ECO:0007669"/>
    <property type="project" value="UniProtKB-KW"/>
</dbReference>
<reference evidence="6" key="1">
    <citation type="journal article" date="2024" name="IScience">
        <title>Strigolactones Initiate the Formation of Haustorium-like Structures in Castilleja.</title>
        <authorList>
            <person name="Buerger M."/>
            <person name="Peterson D."/>
            <person name="Chory J."/>
        </authorList>
    </citation>
    <scope>NUCLEOTIDE SEQUENCE [LARGE SCALE GENOMIC DNA]</scope>
</reference>
<evidence type="ECO:0000256" key="3">
    <source>
        <dbReference type="ARBA" id="ARBA00022801"/>
    </source>
</evidence>
<dbReference type="InterPro" id="IPR003653">
    <property type="entry name" value="Peptidase_C48_C"/>
</dbReference>
<keyword evidence="3" id="KW-0378">Hydrolase</keyword>
<dbReference type="EMBL" id="JAVIJP010000105">
    <property type="protein sequence ID" value="KAL3614476.1"/>
    <property type="molecule type" value="Genomic_DNA"/>
</dbReference>
<protein>
    <recommendedName>
        <fullName evidence="4">Ubiquitin-like protease family profile domain-containing protein</fullName>
    </recommendedName>
</protein>
<evidence type="ECO:0000259" key="4">
    <source>
        <dbReference type="Pfam" id="PF02902"/>
    </source>
</evidence>
<evidence type="ECO:0000256" key="1">
    <source>
        <dbReference type="ARBA" id="ARBA00005234"/>
    </source>
</evidence>